<evidence type="ECO:0000313" key="10">
    <source>
        <dbReference type="EMBL" id="PIL34460.1"/>
    </source>
</evidence>
<keyword evidence="3" id="KW-0813">Transport</keyword>
<dbReference type="GO" id="GO:0015174">
    <property type="term" value="F:basic amino acid transmembrane transporter activity"/>
    <property type="evidence" value="ECO:0007669"/>
    <property type="project" value="TreeGrafter"/>
</dbReference>
<feature type="region of interest" description="Disordered" evidence="7">
    <location>
        <begin position="1"/>
        <end position="55"/>
    </location>
</feature>
<dbReference type="GO" id="GO:0000329">
    <property type="term" value="C:fungal-type vacuole membrane"/>
    <property type="evidence" value="ECO:0007669"/>
    <property type="project" value="TreeGrafter"/>
</dbReference>
<evidence type="ECO:0000256" key="5">
    <source>
        <dbReference type="ARBA" id="ARBA00022989"/>
    </source>
</evidence>
<dbReference type="OrthoDB" id="3437016at2759"/>
<feature type="transmembrane region" description="Helical" evidence="8">
    <location>
        <begin position="455"/>
        <end position="475"/>
    </location>
</feature>
<dbReference type="EMBL" id="AYKW01000005">
    <property type="protein sequence ID" value="PIL34460.1"/>
    <property type="molecule type" value="Genomic_DNA"/>
</dbReference>
<keyword evidence="6 8" id="KW-0472">Membrane</keyword>
<evidence type="ECO:0000256" key="2">
    <source>
        <dbReference type="ARBA" id="ARBA00008335"/>
    </source>
</evidence>
<accession>A0A2G8SL27</accession>
<reference evidence="10 11" key="1">
    <citation type="journal article" date="2015" name="Sci. Rep.">
        <title>Chromosome-level genome map provides insights into diverse defense mechanisms in the medicinal fungus Ganoderma sinense.</title>
        <authorList>
            <person name="Zhu Y."/>
            <person name="Xu J."/>
            <person name="Sun C."/>
            <person name="Zhou S."/>
            <person name="Xu H."/>
            <person name="Nelson D.R."/>
            <person name="Qian J."/>
            <person name="Song J."/>
            <person name="Luo H."/>
            <person name="Xiang L."/>
            <person name="Li Y."/>
            <person name="Xu Z."/>
            <person name="Ji A."/>
            <person name="Wang L."/>
            <person name="Lu S."/>
            <person name="Hayward A."/>
            <person name="Sun W."/>
            <person name="Li X."/>
            <person name="Schwartz D.C."/>
            <person name="Wang Y."/>
            <person name="Chen S."/>
        </authorList>
    </citation>
    <scope>NUCLEOTIDE SEQUENCE [LARGE SCALE GENOMIC DNA]</scope>
    <source>
        <strain evidence="10 11">ZZ0214-1</strain>
    </source>
</reference>
<feature type="transmembrane region" description="Helical" evidence="8">
    <location>
        <begin position="154"/>
        <end position="175"/>
    </location>
</feature>
<dbReference type="PANTHER" id="PTHR23501">
    <property type="entry name" value="MAJOR FACILITATOR SUPERFAMILY"/>
    <property type="match status" value="1"/>
</dbReference>
<evidence type="ECO:0000256" key="7">
    <source>
        <dbReference type="SAM" id="MobiDB-lite"/>
    </source>
</evidence>
<gene>
    <name evidence="10" type="ORF">GSI_03236</name>
</gene>
<organism evidence="10 11">
    <name type="scientific">Ganoderma sinense ZZ0214-1</name>
    <dbReference type="NCBI Taxonomy" id="1077348"/>
    <lineage>
        <taxon>Eukaryota</taxon>
        <taxon>Fungi</taxon>
        <taxon>Dikarya</taxon>
        <taxon>Basidiomycota</taxon>
        <taxon>Agaricomycotina</taxon>
        <taxon>Agaricomycetes</taxon>
        <taxon>Polyporales</taxon>
        <taxon>Polyporaceae</taxon>
        <taxon>Ganoderma</taxon>
    </lineage>
</organism>
<dbReference type="PANTHER" id="PTHR23501:SF84">
    <property type="entry name" value="VACUOLAR MEMBRANE AMINO ACID UPTAKE TRANSPORTER FNX2"/>
    <property type="match status" value="1"/>
</dbReference>
<dbReference type="CDD" id="cd17502">
    <property type="entry name" value="MFS_Azr1_MDR_like"/>
    <property type="match status" value="1"/>
</dbReference>
<feature type="transmembrane region" description="Helical" evidence="8">
    <location>
        <begin position="285"/>
        <end position="303"/>
    </location>
</feature>
<keyword evidence="5 8" id="KW-1133">Transmembrane helix</keyword>
<evidence type="ECO:0000256" key="4">
    <source>
        <dbReference type="ARBA" id="ARBA00022692"/>
    </source>
</evidence>
<dbReference type="InterPro" id="IPR011701">
    <property type="entry name" value="MFS"/>
</dbReference>
<comment type="similarity">
    <text evidence="2">Belongs to the major facilitator superfamily.</text>
</comment>
<evidence type="ECO:0000313" key="11">
    <source>
        <dbReference type="Proteomes" id="UP000230002"/>
    </source>
</evidence>
<comment type="caution">
    <text evidence="10">The sequence shown here is derived from an EMBL/GenBank/DDBJ whole genome shotgun (WGS) entry which is preliminary data.</text>
</comment>
<dbReference type="InterPro" id="IPR036259">
    <property type="entry name" value="MFS_trans_sf"/>
</dbReference>
<protein>
    <submittedName>
        <fullName evidence="10">MFS general substrate transporter</fullName>
    </submittedName>
</protein>
<dbReference type="PROSITE" id="PS50850">
    <property type="entry name" value="MFS"/>
    <property type="match status" value="1"/>
</dbReference>
<feature type="transmembrane region" description="Helical" evidence="8">
    <location>
        <begin position="215"/>
        <end position="239"/>
    </location>
</feature>
<dbReference type="Gene3D" id="1.20.1720.10">
    <property type="entry name" value="Multidrug resistance protein D"/>
    <property type="match status" value="1"/>
</dbReference>
<name>A0A2G8SL27_9APHY</name>
<dbReference type="FunFam" id="1.20.1720.10:FF:000013">
    <property type="entry name" value="Related to multidrug resistance proteins"/>
    <property type="match status" value="1"/>
</dbReference>
<evidence type="ECO:0000259" key="9">
    <source>
        <dbReference type="PROSITE" id="PS50850"/>
    </source>
</evidence>
<evidence type="ECO:0000256" key="3">
    <source>
        <dbReference type="ARBA" id="ARBA00022448"/>
    </source>
</evidence>
<dbReference type="SUPFAM" id="SSF103473">
    <property type="entry name" value="MFS general substrate transporter"/>
    <property type="match status" value="1"/>
</dbReference>
<feature type="transmembrane region" description="Helical" evidence="8">
    <location>
        <begin position="530"/>
        <end position="549"/>
    </location>
</feature>
<feature type="transmembrane region" description="Helical" evidence="8">
    <location>
        <begin position="251"/>
        <end position="273"/>
    </location>
</feature>
<keyword evidence="11" id="KW-1185">Reference proteome</keyword>
<dbReference type="STRING" id="1077348.A0A2G8SL27"/>
<keyword evidence="4 8" id="KW-0812">Transmembrane</keyword>
<dbReference type="GO" id="GO:0012505">
    <property type="term" value="C:endomembrane system"/>
    <property type="evidence" value="ECO:0007669"/>
    <property type="project" value="UniProtKB-SubCell"/>
</dbReference>
<feature type="domain" description="Major facilitator superfamily (MFS) profile" evidence="9">
    <location>
        <begin position="64"/>
        <end position="554"/>
    </location>
</feature>
<feature type="transmembrane region" description="Helical" evidence="8">
    <location>
        <begin position="99"/>
        <end position="117"/>
    </location>
</feature>
<feature type="transmembrane region" description="Helical" evidence="8">
    <location>
        <begin position="324"/>
        <end position="348"/>
    </location>
</feature>
<sequence length="556" mass="58720">MSQGTQSADERTPLLAGSSSSDTPASRESTLVEADSIQDDRLDASGDSEADDAPSKPHVSLIAVMAPMLLGIFLVAMDGTIVTSTYASIGSQFNQLQNTSWIATGYMLSLTSFQPLFGKLSDIFGRKSCLLFTYTIFALGCLLCGLSRDMTELIAARALTGIGGGGMATVGSIIMSDISTLRQRGTLQGIANVAWAVGQATGAPLGGFLADNIGWRWAFMMQVPLAFIAIFSVGTFLTLPRSPAGDLRAKIARIDFAGAFTLVASIFLLLFGLDRGGNVAWRDTTTIVSLSGAGVFFALFVLVELRWAREPCAPKRIVTNRTLLASYLANLFSNAAGITLIFSVSLYLQAVQGARAAEVGMILLPTVFGGVSGSLGIGLIMQATGKYYVATVVSFALMLFGTVVVALVTGPWTYTLASLSFGIIANNLGIGAGITSTLVALVANAGPEDQAVATAVSYLFRSLGSVVGLSVGTTLTNDVVRNSLRKRLSGDSDDVEEIIRRVRESLAYMNQLEPAVRAKVVLSYQDGLQAAFWFSAVVCAVTLVTSFFIKEKPLSR</sequence>
<evidence type="ECO:0000256" key="6">
    <source>
        <dbReference type="ARBA" id="ARBA00023136"/>
    </source>
</evidence>
<evidence type="ECO:0000256" key="8">
    <source>
        <dbReference type="SAM" id="Phobius"/>
    </source>
</evidence>
<dbReference type="Proteomes" id="UP000230002">
    <property type="component" value="Unassembled WGS sequence"/>
</dbReference>
<evidence type="ECO:0000256" key="1">
    <source>
        <dbReference type="ARBA" id="ARBA00004127"/>
    </source>
</evidence>
<feature type="transmembrane region" description="Helical" evidence="8">
    <location>
        <begin position="360"/>
        <end position="380"/>
    </location>
</feature>
<feature type="compositionally biased region" description="Polar residues" evidence="7">
    <location>
        <begin position="17"/>
        <end position="29"/>
    </location>
</feature>
<dbReference type="Pfam" id="PF07690">
    <property type="entry name" value="MFS_1"/>
    <property type="match status" value="1"/>
</dbReference>
<feature type="transmembrane region" description="Helical" evidence="8">
    <location>
        <begin position="421"/>
        <end position="443"/>
    </location>
</feature>
<feature type="transmembrane region" description="Helical" evidence="8">
    <location>
        <begin position="129"/>
        <end position="148"/>
    </location>
</feature>
<dbReference type="Gene3D" id="1.20.1250.20">
    <property type="entry name" value="MFS general substrate transporter like domains"/>
    <property type="match status" value="1"/>
</dbReference>
<feature type="transmembrane region" description="Helical" evidence="8">
    <location>
        <begin position="387"/>
        <end position="409"/>
    </location>
</feature>
<dbReference type="AlphaFoldDB" id="A0A2G8SL27"/>
<proteinExistence type="inferred from homology"/>
<comment type="subcellular location">
    <subcellularLocation>
        <location evidence="1">Endomembrane system</location>
        <topology evidence="1">Multi-pass membrane protein</topology>
    </subcellularLocation>
</comment>
<dbReference type="InterPro" id="IPR020846">
    <property type="entry name" value="MFS_dom"/>
</dbReference>
<feature type="transmembrane region" description="Helical" evidence="8">
    <location>
        <begin position="61"/>
        <end position="87"/>
    </location>
</feature>